<dbReference type="EMBL" id="BGZK01000702">
    <property type="protein sequence ID" value="GBP56835.1"/>
    <property type="molecule type" value="Genomic_DNA"/>
</dbReference>
<dbReference type="AlphaFoldDB" id="A0A4C1X3L3"/>
<evidence type="ECO:0000313" key="2">
    <source>
        <dbReference type="EMBL" id="GBP56835.1"/>
    </source>
</evidence>
<accession>A0A4C1X3L3</accession>
<name>A0A4C1X3L3_EUMVA</name>
<reference evidence="2 3" key="1">
    <citation type="journal article" date="2019" name="Commun. Biol.">
        <title>The bagworm genome reveals a unique fibroin gene that provides high tensile strength.</title>
        <authorList>
            <person name="Kono N."/>
            <person name="Nakamura H."/>
            <person name="Ohtoshi R."/>
            <person name="Tomita M."/>
            <person name="Numata K."/>
            <person name="Arakawa K."/>
        </authorList>
    </citation>
    <scope>NUCLEOTIDE SEQUENCE [LARGE SCALE GENOMIC DNA]</scope>
</reference>
<dbReference type="OrthoDB" id="449487at2759"/>
<feature type="region of interest" description="Disordered" evidence="1">
    <location>
        <begin position="116"/>
        <end position="143"/>
    </location>
</feature>
<gene>
    <name evidence="2" type="ORF">EVAR_41471_1</name>
</gene>
<sequence length="212" mass="23605">MSAVMSTLSIISGGRRAHRKLASSAPRYTAPRAAAPLAVPPRSALIAFPYHFFVKKKKRNPLVFVDDCFVWIVFRHPFSNGFLFQPQIRSAVGRGRGRRRRPPRPLAPTAFRFAEVGSRPRPSPKPQLRQHNKVTRLSALRPPPRPRYRTRAICVPSAHERRGDATTAPPALTTATTESAVWRARGALLDRMALCLGSAFSGLVCEKPCHIR</sequence>
<proteinExistence type="predicted"/>
<organism evidence="2 3">
    <name type="scientific">Eumeta variegata</name>
    <name type="common">Bagworm moth</name>
    <name type="synonym">Eumeta japonica</name>
    <dbReference type="NCBI Taxonomy" id="151549"/>
    <lineage>
        <taxon>Eukaryota</taxon>
        <taxon>Metazoa</taxon>
        <taxon>Ecdysozoa</taxon>
        <taxon>Arthropoda</taxon>
        <taxon>Hexapoda</taxon>
        <taxon>Insecta</taxon>
        <taxon>Pterygota</taxon>
        <taxon>Neoptera</taxon>
        <taxon>Endopterygota</taxon>
        <taxon>Lepidoptera</taxon>
        <taxon>Glossata</taxon>
        <taxon>Ditrysia</taxon>
        <taxon>Tineoidea</taxon>
        <taxon>Psychidae</taxon>
        <taxon>Oiketicinae</taxon>
        <taxon>Eumeta</taxon>
    </lineage>
</organism>
<protein>
    <submittedName>
        <fullName evidence="2">Uncharacterized protein</fullName>
    </submittedName>
</protein>
<dbReference type="Proteomes" id="UP000299102">
    <property type="component" value="Unassembled WGS sequence"/>
</dbReference>
<keyword evidence="3" id="KW-1185">Reference proteome</keyword>
<evidence type="ECO:0000313" key="3">
    <source>
        <dbReference type="Proteomes" id="UP000299102"/>
    </source>
</evidence>
<comment type="caution">
    <text evidence="2">The sequence shown here is derived from an EMBL/GenBank/DDBJ whole genome shotgun (WGS) entry which is preliminary data.</text>
</comment>
<evidence type="ECO:0000256" key="1">
    <source>
        <dbReference type="SAM" id="MobiDB-lite"/>
    </source>
</evidence>